<keyword evidence="1" id="KW-0812">Transmembrane</keyword>
<feature type="transmembrane region" description="Helical" evidence="1">
    <location>
        <begin position="214"/>
        <end position="240"/>
    </location>
</feature>
<name>A0ABT8EWH5_9ACTN</name>
<keyword evidence="1" id="KW-0472">Membrane</keyword>
<proteinExistence type="predicted"/>
<comment type="caution">
    <text evidence="2">The sequence shown here is derived from an EMBL/GenBank/DDBJ whole genome shotgun (WGS) entry which is preliminary data.</text>
</comment>
<feature type="transmembrane region" description="Helical" evidence="1">
    <location>
        <begin position="385"/>
        <end position="407"/>
    </location>
</feature>
<dbReference type="InterPro" id="IPR045931">
    <property type="entry name" value="DUF6350"/>
</dbReference>
<feature type="transmembrane region" description="Helical" evidence="1">
    <location>
        <begin position="26"/>
        <end position="55"/>
    </location>
</feature>
<feature type="transmembrane region" description="Helical" evidence="1">
    <location>
        <begin position="350"/>
        <end position="373"/>
    </location>
</feature>
<evidence type="ECO:0000256" key="1">
    <source>
        <dbReference type="SAM" id="Phobius"/>
    </source>
</evidence>
<accession>A0ABT8EWH5</accession>
<feature type="transmembrane region" description="Helical" evidence="1">
    <location>
        <begin position="279"/>
        <end position="301"/>
    </location>
</feature>
<feature type="transmembrane region" description="Helical" evidence="1">
    <location>
        <begin position="252"/>
        <end position="273"/>
    </location>
</feature>
<sequence>MTSLLPRPTARPAPSAGHDMDHRRPLVLVATLGGAAAALGPLLVCLALGVVGWFLTDAGAHGSSGDGLRVGAWGWLLGHGSGVRVEGVPVTAVPLGITLVCAWTVWRLGLRVGDSVSGHGPDADRIADGERDWTVPVAAGLLAAGYVVVAVVTCVLATDTGSGVATGRVVAWSLALCLLLGAPAVAVGSGRAAIWAATVPPVLRLALPACRLVLLGWAAVAGVALLVAFVLDLGTAANVLSQLHTDAGAATLLVLVSLLVVPNAVAFSGSYLLGPGFTVGAGTLVTPTAVVLGPLPMFPLLAALPDAGPPPAWTAYLAVLPALVAALAVARHHRLVPADGWGEAVARGLAAGVLAGIAFGLLAALAGGAVGPGRMRDVSPFALDVALHAITAFGLGGLVGALATTWWQRRSAVAAD</sequence>
<dbReference type="RefSeq" id="WP_300961559.1">
    <property type="nucleotide sequence ID" value="NZ_JAUHJR010000005.1"/>
</dbReference>
<organism evidence="2 3">
    <name type="scientific">Nocardioides abyssi</name>
    <dbReference type="NCBI Taxonomy" id="3058370"/>
    <lineage>
        <taxon>Bacteria</taxon>
        <taxon>Bacillati</taxon>
        <taxon>Actinomycetota</taxon>
        <taxon>Actinomycetes</taxon>
        <taxon>Propionibacteriales</taxon>
        <taxon>Nocardioidaceae</taxon>
        <taxon>Nocardioides</taxon>
    </lineage>
</organism>
<evidence type="ECO:0000313" key="2">
    <source>
        <dbReference type="EMBL" id="MDN4162393.1"/>
    </source>
</evidence>
<feature type="transmembrane region" description="Helical" evidence="1">
    <location>
        <begin position="137"/>
        <end position="157"/>
    </location>
</feature>
<reference evidence="2" key="1">
    <citation type="submission" date="2023-06" db="EMBL/GenBank/DDBJ databases">
        <title>Draft genome sequence of Nocardioides sp. SOB72.</title>
        <authorList>
            <person name="Zhang G."/>
        </authorList>
    </citation>
    <scope>NUCLEOTIDE SEQUENCE</scope>
    <source>
        <strain evidence="2">SOB72</strain>
    </source>
</reference>
<keyword evidence="3" id="KW-1185">Reference proteome</keyword>
<dbReference type="EMBL" id="JAUHJR010000005">
    <property type="protein sequence ID" value="MDN4162393.1"/>
    <property type="molecule type" value="Genomic_DNA"/>
</dbReference>
<dbReference type="Proteomes" id="UP001168537">
    <property type="component" value="Unassembled WGS sequence"/>
</dbReference>
<feature type="transmembrane region" description="Helical" evidence="1">
    <location>
        <begin position="313"/>
        <end position="330"/>
    </location>
</feature>
<keyword evidence="1" id="KW-1133">Transmembrane helix</keyword>
<protein>
    <submittedName>
        <fullName evidence="2">DUF6350 family protein</fullName>
    </submittedName>
</protein>
<evidence type="ECO:0000313" key="3">
    <source>
        <dbReference type="Proteomes" id="UP001168537"/>
    </source>
</evidence>
<dbReference type="Pfam" id="PF19877">
    <property type="entry name" value="DUF6350"/>
    <property type="match status" value="1"/>
</dbReference>
<gene>
    <name evidence="2" type="ORF">QWY29_13585</name>
</gene>
<feature type="transmembrane region" description="Helical" evidence="1">
    <location>
        <begin position="169"/>
        <end position="194"/>
    </location>
</feature>